<dbReference type="Pfam" id="PF08327">
    <property type="entry name" value="AHSA1"/>
    <property type="match status" value="1"/>
</dbReference>
<accession>A0ABV8MTB7</accession>
<dbReference type="SUPFAM" id="SSF55961">
    <property type="entry name" value="Bet v1-like"/>
    <property type="match status" value="1"/>
</dbReference>
<dbReference type="Gene3D" id="3.30.530.20">
    <property type="match status" value="1"/>
</dbReference>
<evidence type="ECO:0000259" key="2">
    <source>
        <dbReference type="Pfam" id="PF08327"/>
    </source>
</evidence>
<protein>
    <submittedName>
        <fullName evidence="3">SRPBCC family protein</fullName>
    </submittedName>
</protein>
<dbReference type="CDD" id="cd08896">
    <property type="entry name" value="SRPBCC_CalC_Aha1-like_3"/>
    <property type="match status" value="1"/>
</dbReference>
<organism evidence="3 4">
    <name type="scientific">Chitinimonas lacunae</name>
    <dbReference type="NCBI Taxonomy" id="1963018"/>
    <lineage>
        <taxon>Bacteria</taxon>
        <taxon>Pseudomonadati</taxon>
        <taxon>Pseudomonadota</taxon>
        <taxon>Betaproteobacteria</taxon>
        <taxon>Neisseriales</taxon>
        <taxon>Chitinibacteraceae</taxon>
        <taxon>Chitinimonas</taxon>
    </lineage>
</organism>
<dbReference type="RefSeq" id="WP_378167558.1">
    <property type="nucleotide sequence ID" value="NZ_JBHSBU010000001.1"/>
</dbReference>
<dbReference type="InterPro" id="IPR013538">
    <property type="entry name" value="ASHA1/2-like_C"/>
</dbReference>
<dbReference type="EMBL" id="JBHSBU010000001">
    <property type="protein sequence ID" value="MFC4161523.1"/>
    <property type="molecule type" value="Genomic_DNA"/>
</dbReference>
<keyword evidence="4" id="KW-1185">Reference proteome</keyword>
<dbReference type="InterPro" id="IPR023393">
    <property type="entry name" value="START-like_dom_sf"/>
</dbReference>
<proteinExistence type="inferred from homology"/>
<comment type="similarity">
    <text evidence="1">Belongs to the AHA1 family.</text>
</comment>
<name>A0ABV8MTB7_9NEIS</name>
<gene>
    <name evidence="3" type="ORF">ACFOW7_19480</name>
</gene>
<evidence type="ECO:0000256" key="1">
    <source>
        <dbReference type="ARBA" id="ARBA00006817"/>
    </source>
</evidence>
<evidence type="ECO:0000313" key="3">
    <source>
        <dbReference type="EMBL" id="MFC4161523.1"/>
    </source>
</evidence>
<comment type="caution">
    <text evidence="3">The sequence shown here is derived from an EMBL/GenBank/DDBJ whole genome shotgun (WGS) entry which is preliminary data.</text>
</comment>
<evidence type="ECO:0000313" key="4">
    <source>
        <dbReference type="Proteomes" id="UP001595791"/>
    </source>
</evidence>
<feature type="domain" description="Activator of Hsp90 ATPase homologue 1/2-like C-terminal" evidence="2">
    <location>
        <begin position="19"/>
        <end position="153"/>
    </location>
</feature>
<sequence length="158" mass="18188">MTQQANKPNDLVLTREVDVDRERLWRAWTDPDLLKQWWAPRPFTTVECSLDPRPGGLFSAVMRDPDGKDYPMQGCVLEAEKPSRLVMTDALLEDYRPSGQPFFTAVVTLEDLGGGRTRYTARAIHKNEEDRRRHEEMGFHSGWGQCLDQLVEVASKQR</sequence>
<reference evidence="4" key="1">
    <citation type="journal article" date="2019" name="Int. J. Syst. Evol. Microbiol.">
        <title>The Global Catalogue of Microorganisms (GCM) 10K type strain sequencing project: providing services to taxonomists for standard genome sequencing and annotation.</title>
        <authorList>
            <consortium name="The Broad Institute Genomics Platform"/>
            <consortium name="The Broad Institute Genome Sequencing Center for Infectious Disease"/>
            <person name="Wu L."/>
            <person name="Ma J."/>
        </authorList>
    </citation>
    <scope>NUCLEOTIDE SEQUENCE [LARGE SCALE GENOMIC DNA]</scope>
    <source>
        <strain evidence="4">LMG 29894</strain>
    </source>
</reference>
<dbReference type="Proteomes" id="UP001595791">
    <property type="component" value="Unassembled WGS sequence"/>
</dbReference>